<gene>
    <name evidence="8" type="ORF">FIM25_13290</name>
</gene>
<sequence length="387" mass="43344">MADSVNKEKERSFEEENLYRQLARHLDRQPGGFPETPHGVEIRILKLLFAPEEAALALHLNFLEERAEVLAFRAGMSGEKAAGMLESMASKGLIFRSVKKDGIPRYMAAQFIVGIWELQVGRLSPELVEAMESYVPWLVDAGAWQKAPQMRVIPVAESIDADLRVMTYEKAFALIENKKNFVVAPCICRLEMGMQQAACDRPLETCINFGEADDFYRWTGAGRKASREEVEEILRSASRAGLVLQPSNDREVKWICCCCGCCCGLLRTFRQLGNPGEVVASPFYARLDDSLCTGCGICLRRCPMEAFSKEKKTVIIKKKRCIGCGLCVDTCPASALYLVRKDAPPPVPSHIAFAMLKLAWKRKKLDLPGFMRMMGASLMDRLRAKLF</sequence>
<evidence type="ECO:0000256" key="6">
    <source>
        <dbReference type="ARBA" id="ARBA00023014"/>
    </source>
</evidence>
<evidence type="ECO:0000256" key="2">
    <source>
        <dbReference type="ARBA" id="ARBA00022485"/>
    </source>
</evidence>
<keyword evidence="3" id="KW-0479">Metal-binding</keyword>
<dbReference type="OrthoDB" id="5488678at2"/>
<evidence type="ECO:0000259" key="7">
    <source>
        <dbReference type="PROSITE" id="PS51379"/>
    </source>
</evidence>
<dbReference type="InterPro" id="IPR050294">
    <property type="entry name" value="RnfB_subfamily"/>
</dbReference>
<keyword evidence="1" id="KW-0813">Transport</keyword>
<dbReference type="PROSITE" id="PS00198">
    <property type="entry name" value="4FE4S_FER_1"/>
    <property type="match status" value="2"/>
</dbReference>
<reference evidence="8 9" key="1">
    <citation type="submission" date="2019-06" db="EMBL/GenBank/DDBJ databases">
        <title>Desulfobotulus mexicanus sp. nov., a novel sulfate-reducing bacterium isolated from the sediment of an alkaline crater lake in Mexico.</title>
        <authorList>
            <person name="Hirschler-Rea A."/>
        </authorList>
    </citation>
    <scope>NUCLEOTIDE SEQUENCE [LARGE SCALE GENOMIC DNA]</scope>
    <source>
        <strain evidence="8 9">PAR22N</strain>
    </source>
</reference>
<dbReference type="Pfam" id="PF13237">
    <property type="entry name" value="Fer4_10"/>
    <property type="match status" value="1"/>
</dbReference>
<organism evidence="8 9">
    <name type="scientific">Desulfobotulus mexicanus</name>
    <dbReference type="NCBI Taxonomy" id="2586642"/>
    <lineage>
        <taxon>Bacteria</taxon>
        <taxon>Pseudomonadati</taxon>
        <taxon>Thermodesulfobacteriota</taxon>
        <taxon>Desulfobacteria</taxon>
        <taxon>Desulfobacterales</taxon>
        <taxon>Desulfobacteraceae</taxon>
        <taxon>Desulfobotulus</taxon>
    </lineage>
</organism>
<keyword evidence="4" id="KW-0249">Electron transport</keyword>
<accession>A0A5S5MDP0</accession>
<dbReference type="GO" id="GO:0046872">
    <property type="term" value="F:metal ion binding"/>
    <property type="evidence" value="ECO:0007669"/>
    <property type="project" value="UniProtKB-KW"/>
</dbReference>
<dbReference type="Proteomes" id="UP000321899">
    <property type="component" value="Unassembled WGS sequence"/>
</dbReference>
<dbReference type="AlphaFoldDB" id="A0A5S5MDP0"/>
<protein>
    <submittedName>
        <fullName evidence="8">4Fe-4S dicluster domain-containing protein</fullName>
    </submittedName>
</protein>
<keyword evidence="5" id="KW-0408">Iron</keyword>
<dbReference type="InterPro" id="IPR017896">
    <property type="entry name" value="4Fe4S_Fe-S-bd"/>
</dbReference>
<feature type="domain" description="4Fe-4S ferredoxin-type" evidence="7">
    <location>
        <begin position="283"/>
        <end position="311"/>
    </location>
</feature>
<evidence type="ECO:0000256" key="3">
    <source>
        <dbReference type="ARBA" id="ARBA00022723"/>
    </source>
</evidence>
<dbReference type="GO" id="GO:0051539">
    <property type="term" value="F:4 iron, 4 sulfur cluster binding"/>
    <property type="evidence" value="ECO:0007669"/>
    <property type="project" value="UniProtKB-KW"/>
</dbReference>
<evidence type="ECO:0000313" key="9">
    <source>
        <dbReference type="Proteomes" id="UP000321899"/>
    </source>
</evidence>
<comment type="caution">
    <text evidence="8">The sequence shown here is derived from an EMBL/GenBank/DDBJ whole genome shotgun (WGS) entry which is preliminary data.</text>
</comment>
<keyword evidence="6" id="KW-0411">Iron-sulfur</keyword>
<proteinExistence type="predicted"/>
<evidence type="ECO:0000256" key="5">
    <source>
        <dbReference type="ARBA" id="ARBA00023004"/>
    </source>
</evidence>
<dbReference type="InterPro" id="IPR017900">
    <property type="entry name" value="4Fe4S_Fe_S_CS"/>
</dbReference>
<feature type="domain" description="4Fe-4S ferredoxin-type" evidence="7">
    <location>
        <begin position="312"/>
        <end position="341"/>
    </location>
</feature>
<dbReference type="PANTHER" id="PTHR42859:SF10">
    <property type="entry name" value="DIMETHYLSULFOXIDE REDUCTASE CHAIN B"/>
    <property type="match status" value="1"/>
</dbReference>
<keyword evidence="9" id="KW-1185">Reference proteome</keyword>
<dbReference type="EMBL" id="VDMB01000020">
    <property type="protein sequence ID" value="TYT73814.1"/>
    <property type="molecule type" value="Genomic_DNA"/>
</dbReference>
<dbReference type="PANTHER" id="PTHR42859">
    <property type="entry name" value="OXIDOREDUCTASE"/>
    <property type="match status" value="1"/>
</dbReference>
<dbReference type="Gene3D" id="3.30.70.20">
    <property type="match status" value="1"/>
</dbReference>
<dbReference type="RefSeq" id="WP_139450195.1">
    <property type="nucleotide sequence ID" value="NZ_VDMB01000020.1"/>
</dbReference>
<dbReference type="PROSITE" id="PS51379">
    <property type="entry name" value="4FE4S_FER_2"/>
    <property type="match status" value="2"/>
</dbReference>
<dbReference type="SUPFAM" id="SSF54862">
    <property type="entry name" value="4Fe-4S ferredoxins"/>
    <property type="match status" value="1"/>
</dbReference>
<evidence type="ECO:0000313" key="8">
    <source>
        <dbReference type="EMBL" id="TYT73814.1"/>
    </source>
</evidence>
<evidence type="ECO:0000256" key="4">
    <source>
        <dbReference type="ARBA" id="ARBA00022982"/>
    </source>
</evidence>
<evidence type="ECO:0000256" key="1">
    <source>
        <dbReference type="ARBA" id="ARBA00022448"/>
    </source>
</evidence>
<name>A0A5S5MDP0_9BACT</name>
<keyword evidence="2" id="KW-0004">4Fe-4S</keyword>